<organism evidence="1">
    <name type="scientific">Cryptosporidium parvum</name>
    <dbReference type="NCBI Taxonomy" id="5807"/>
    <lineage>
        <taxon>Eukaryota</taxon>
        <taxon>Sar</taxon>
        <taxon>Alveolata</taxon>
        <taxon>Apicomplexa</taxon>
        <taxon>Conoidasida</taxon>
        <taxon>Coccidia</taxon>
        <taxon>Eucoccidiorida</taxon>
        <taxon>Eimeriorina</taxon>
        <taxon>Cryptosporidiidae</taxon>
        <taxon>Cryptosporidium</taxon>
    </lineage>
</organism>
<evidence type="ECO:0000313" key="1">
    <source>
        <dbReference type="EMBL" id="BAJ78001.1"/>
    </source>
</evidence>
<dbReference type="EMBL" id="FX115898">
    <property type="protein sequence ID" value="BAJ78001.1"/>
    <property type="molecule type" value="mRNA"/>
</dbReference>
<proteinExistence type="evidence at transcript level"/>
<sequence length="42" mass="5080">MNIEYLFYDIYLQPVTLYLVPNIIQQILQYRHLSNSNLGHKL</sequence>
<name>F0X5Y0_CRYPV</name>
<accession>F0X5Y0</accession>
<protein>
    <submittedName>
        <fullName evidence="1">Uncharacterized protein</fullName>
    </submittedName>
</protein>
<reference evidence="1" key="1">
    <citation type="submission" date="2011-02" db="EMBL/GenBank/DDBJ databases">
        <title>Construction and analysis of full-length cDNA library of Cryptosporidium parvum.</title>
        <authorList>
            <person name="Yamagishi J."/>
            <person name="Wakaguri H."/>
            <person name="Sugano S."/>
            <person name="Kawano S."/>
            <person name="Fujisaki K."/>
            <person name="Sugimoto C."/>
            <person name="Watanabe J."/>
            <person name="Suzuki Y."/>
            <person name="Kimata I."/>
            <person name="Xuan X."/>
        </authorList>
    </citation>
    <scope>NUCLEOTIDE SEQUENCE</scope>
    <source>
        <strain evidence="1">HNJ-1</strain>
    </source>
</reference>
<dbReference type="AlphaFoldDB" id="F0X5Y0"/>